<accession>A0A879R2L7</accession>
<dbReference type="KEGG" id="vg:77946456"/>
<dbReference type="PIRSF" id="PIRSF005900">
    <property type="entry name" value="Dps"/>
    <property type="match status" value="1"/>
</dbReference>
<comment type="similarity">
    <text evidence="1">Belongs to the Dps family.</text>
</comment>
<dbReference type="InterPro" id="IPR002177">
    <property type="entry name" value="DPS_DNA-bd"/>
</dbReference>
<dbReference type="Pfam" id="PF00210">
    <property type="entry name" value="Ferritin"/>
    <property type="match status" value="1"/>
</dbReference>
<evidence type="ECO:0000313" key="3">
    <source>
        <dbReference type="EMBL" id="QPX48251.1"/>
    </source>
</evidence>
<protein>
    <submittedName>
        <fullName evidence="3">DNA starvation/stationary phase protection protein</fullName>
    </submittedName>
</protein>
<dbReference type="PRINTS" id="PR01346">
    <property type="entry name" value="HELNAPAPROT"/>
</dbReference>
<dbReference type="CDD" id="cd01043">
    <property type="entry name" value="DPS"/>
    <property type="match status" value="1"/>
</dbReference>
<dbReference type="GeneID" id="77946456"/>
<organism evidence="3 4">
    <name type="scientific">Synechococcus phage S-SRM01</name>
    <dbReference type="NCBI Taxonomy" id="2781608"/>
    <lineage>
        <taxon>Viruses</taxon>
        <taxon>Duplodnaviria</taxon>
        <taxon>Heunggongvirae</taxon>
        <taxon>Uroviricota</taxon>
        <taxon>Caudoviricetes</taxon>
        <taxon>Pantevenvirales</taxon>
        <taxon>Kyanoviridae</taxon>
        <taxon>Serangoonvirus</taxon>
        <taxon>Serangoonvirus essarone</taxon>
    </lineage>
</organism>
<dbReference type="InterPro" id="IPR009078">
    <property type="entry name" value="Ferritin-like_SF"/>
</dbReference>
<dbReference type="SUPFAM" id="SSF47240">
    <property type="entry name" value="Ferritin-like"/>
    <property type="match status" value="1"/>
</dbReference>
<keyword evidence="4" id="KW-1185">Reference proteome</keyword>
<evidence type="ECO:0000259" key="2">
    <source>
        <dbReference type="Pfam" id="PF00210"/>
    </source>
</evidence>
<dbReference type="Gene3D" id="1.20.1260.10">
    <property type="match status" value="1"/>
</dbReference>
<evidence type="ECO:0000256" key="1">
    <source>
        <dbReference type="ARBA" id="ARBA00009497"/>
    </source>
</evidence>
<dbReference type="GO" id="GO:0008199">
    <property type="term" value="F:ferric iron binding"/>
    <property type="evidence" value="ECO:0007669"/>
    <property type="project" value="InterPro"/>
</dbReference>
<feature type="domain" description="Ferritin/DPS" evidence="2">
    <location>
        <begin position="6"/>
        <end position="142"/>
    </location>
</feature>
<dbReference type="RefSeq" id="YP_010670261.1">
    <property type="nucleotide sequence ID" value="NC_070963.1"/>
</dbReference>
<sequence>MEKLYKILSDTQASLFVLFQKTWVYHWHITGPDFYQIHTLFGEQYNALFEEVDRISEHIRFLGAKPISSLSRVAEVSRVSEAKSGLSEMAMIKDLLEDHKKVIEMFGEAAKISEELNSRGTTNLLDDLNEAHGKFVWFLRSFTE</sequence>
<dbReference type="EMBL" id="MW015081">
    <property type="protein sequence ID" value="QPX48251.1"/>
    <property type="molecule type" value="Genomic_DNA"/>
</dbReference>
<dbReference type="InterPro" id="IPR012347">
    <property type="entry name" value="Ferritin-like"/>
</dbReference>
<dbReference type="PANTHER" id="PTHR42932">
    <property type="entry name" value="GENERAL STRESS PROTEIN 20U"/>
    <property type="match status" value="1"/>
</dbReference>
<dbReference type="InterPro" id="IPR008331">
    <property type="entry name" value="Ferritin_DPS_dom"/>
</dbReference>
<name>A0A879R2L7_9CAUD</name>
<evidence type="ECO:0000313" key="4">
    <source>
        <dbReference type="Proteomes" id="UP000664915"/>
    </source>
</evidence>
<reference evidence="3" key="1">
    <citation type="submission" date="2020-09" db="EMBL/GenBank/DDBJ databases">
        <authorList>
            <person name="Zhang D."/>
            <person name="Hatherill J.R."/>
            <person name="Ramirez J.F."/>
            <person name="Edinger B."/>
            <person name="Balarin R."/>
            <person name="Sullivan A."/>
            <person name="Humpal K.M."/>
            <person name="Guseva A."/>
            <person name="Butela K.A."/>
            <person name="Garlena R.A."/>
            <person name="Russell D.A."/>
            <person name="Pope W.H."/>
            <person name="Jacobs-Sera D."/>
            <person name="Hatfull G.F."/>
        </authorList>
    </citation>
    <scope>NUCLEOTIDE SEQUENCE</scope>
</reference>
<proteinExistence type="inferred from homology"/>
<dbReference type="Proteomes" id="UP000664915">
    <property type="component" value="Segment"/>
</dbReference>
<dbReference type="PANTHER" id="PTHR42932:SF1">
    <property type="entry name" value="GENERAL STRESS PROTEIN 20U"/>
    <property type="match status" value="1"/>
</dbReference>